<name>A0ABP4E630_9ACTN</name>
<reference evidence="9" key="1">
    <citation type="journal article" date="2019" name="Int. J. Syst. Evol. Microbiol.">
        <title>The Global Catalogue of Microorganisms (GCM) 10K type strain sequencing project: providing services to taxonomists for standard genome sequencing and annotation.</title>
        <authorList>
            <consortium name="The Broad Institute Genomics Platform"/>
            <consortium name="The Broad Institute Genome Sequencing Center for Infectious Disease"/>
            <person name="Wu L."/>
            <person name="Ma J."/>
        </authorList>
    </citation>
    <scope>NUCLEOTIDE SEQUENCE [LARGE SCALE GENOMIC DNA]</scope>
    <source>
        <strain evidence="9">JCM 13008</strain>
    </source>
</reference>
<dbReference type="PANTHER" id="PTHR12835:SF5">
    <property type="entry name" value="BIOTIN--PROTEIN LIGASE"/>
    <property type="match status" value="1"/>
</dbReference>
<dbReference type="SUPFAM" id="SSF55681">
    <property type="entry name" value="Class II aaRS and biotin synthetases"/>
    <property type="match status" value="1"/>
</dbReference>
<accession>A0ABP4E630</accession>
<evidence type="ECO:0000256" key="5">
    <source>
        <dbReference type="ARBA" id="ARBA00024227"/>
    </source>
</evidence>
<keyword evidence="4" id="KW-0092">Biotin</keyword>
<keyword evidence="2" id="KW-0547">Nucleotide-binding</keyword>
<keyword evidence="3" id="KW-0067">ATP-binding</keyword>
<dbReference type="InterPro" id="IPR004143">
    <property type="entry name" value="BPL_LPL_catalytic"/>
</dbReference>
<keyword evidence="9" id="KW-1185">Reference proteome</keyword>
<evidence type="ECO:0000313" key="9">
    <source>
        <dbReference type="Proteomes" id="UP001501581"/>
    </source>
</evidence>
<evidence type="ECO:0000256" key="2">
    <source>
        <dbReference type="ARBA" id="ARBA00022741"/>
    </source>
</evidence>
<evidence type="ECO:0000259" key="7">
    <source>
        <dbReference type="PROSITE" id="PS51733"/>
    </source>
</evidence>
<dbReference type="NCBIfam" id="TIGR00121">
    <property type="entry name" value="birA_ligase"/>
    <property type="match status" value="1"/>
</dbReference>
<dbReference type="Gene3D" id="3.30.930.10">
    <property type="entry name" value="Bira Bifunctional Protein, Domain 2"/>
    <property type="match status" value="1"/>
</dbReference>
<dbReference type="SUPFAM" id="SSF50037">
    <property type="entry name" value="C-terminal domain of transcriptional repressors"/>
    <property type="match status" value="1"/>
</dbReference>
<dbReference type="InterPro" id="IPR004408">
    <property type="entry name" value="Biotin_CoA_COase_ligase"/>
</dbReference>
<dbReference type="InterPro" id="IPR045864">
    <property type="entry name" value="aa-tRNA-synth_II/BPL/LPL"/>
</dbReference>
<proteinExistence type="predicted"/>
<dbReference type="GO" id="GO:0016874">
    <property type="term" value="F:ligase activity"/>
    <property type="evidence" value="ECO:0007669"/>
    <property type="project" value="UniProtKB-KW"/>
</dbReference>
<dbReference type="Proteomes" id="UP001501581">
    <property type="component" value="Unassembled WGS sequence"/>
</dbReference>
<dbReference type="PANTHER" id="PTHR12835">
    <property type="entry name" value="BIOTIN PROTEIN LIGASE"/>
    <property type="match status" value="1"/>
</dbReference>
<gene>
    <name evidence="8" type="ORF">GCM10009668_02880</name>
</gene>
<feature type="domain" description="BPL/LPL catalytic" evidence="7">
    <location>
        <begin position="10"/>
        <end position="203"/>
    </location>
</feature>
<evidence type="ECO:0000256" key="1">
    <source>
        <dbReference type="ARBA" id="ARBA00022598"/>
    </source>
</evidence>
<keyword evidence="1 8" id="KW-0436">Ligase</keyword>
<dbReference type="Gene3D" id="2.30.30.100">
    <property type="match status" value="1"/>
</dbReference>
<evidence type="ECO:0000256" key="4">
    <source>
        <dbReference type="ARBA" id="ARBA00023267"/>
    </source>
</evidence>
<dbReference type="InterPro" id="IPR008988">
    <property type="entry name" value="Transcriptional_repressor_C"/>
</dbReference>
<evidence type="ECO:0000256" key="6">
    <source>
        <dbReference type="SAM" id="MobiDB-lite"/>
    </source>
</evidence>
<feature type="region of interest" description="Disordered" evidence="6">
    <location>
        <begin position="1"/>
        <end position="20"/>
    </location>
</feature>
<dbReference type="EMBL" id="BAAALG010000001">
    <property type="protein sequence ID" value="GAA1091522.1"/>
    <property type="molecule type" value="Genomic_DNA"/>
</dbReference>
<organism evidence="8 9">
    <name type="scientific">Nocardioides dubius</name>
    <dbReference type="NCBI Taxonomy" id="317019"/>
    <lineage>
        <taxon>Bacteria</taxon>
        <taxon>Bacillati</taxon>
        <taxon>Actinomycetota</taxon>
        <taxon>Actinomycetes</taxon>
        <taxon>Propionibacteriales</taxon>
        <taxon>Nocardioidaceae</taxon>
        <taxon>Nocardioides</taxon>
    </lineage>
</organism>
<protein>
    <recommendedName>
        <fullName evidence="5">biotin--[biotin carboxyl-carrier protein] ligase</fullName>
        <ecNumber evidence="5">6.3.4.15</ecNumber>
    </recommendedName>
</protein>
<sequence>MSGANLVPMTEKPDARPPLDHSALADSVEVLDRAESTNSLVTERARAGAPAGTVVVAEWQTSGRGRLDRVWAVPDRAALTFSVLLRPEVPAERWPWLPLLAGLVVDEALGELIGGVGLKWPNDVLVGEAQRKICGILVERVETPQGPAAVLGIGINVHQDADELPTTTATSVRLEAGEGALVDRTALLNRLLALIEERLPLLADADGLRAAYARRCVTIGRQVRVELPADRRLLGRAVDVDEHGRLVVEADGTRHVVGAGDVIHVRATDL</sequence>
<dbReference type="PROSITE" id="PS51733">
    <property type="entry name" value="BPL_LPL_CATALYTIC"/>
    <property type="match status" value="1"/>
</dbReference>
<evidence type="ECO:0000313" key="8">
    <source>
        <dbReference type="EMBL" id="GAA1091522.1"/>
    </source>
</evidence>
<comment type="caution">
    <text evidence="8">The sequence shown here is derived from an EMBL/GenBank/DDBJ whole genome shotgun (WGS) entry which is preliminary data.</text>
</comment>
<dbReference type="Pfam" id="PF02237">
    <property type="entry name" value="BPL_C"/>
    <property type="match status" value="1"/>
</dbReference>
<dbReference type="Pfam" id="PF03099">
    <property type="entry name" value="BPL_LplA_LipB"/>
    <property type="match status" value="1"/>
</dbReference>
<evidence type="ECO:0000256" key="3">
    <source>
        <dbReference type="ARBA" id="ARBA00022840"/>
    </source>
</evidence>
<dbReference type="CDD" id="cd16442">
    <property type="entry name" value="BPL"/>
    <property type="match status" value="1"/>
</dbReference>
<dbReference type="EC" id="6.3.4.15" evidence="5"/>
<dbReference type="InterPro" id="IPR003142">
    <property type="entry name" value="BPL_C"/>
</dbReference>